<reference evidence="6" key="1">
    <citation type="submission" date="2019-08" db="EMBL/GenBank/DDBJ databases">
        <authorList>
            <person name="Kucharzyk K."/>
            <person name="Murdoch R.W."/>
            <person name="Higgins S."/>
            <person name="Loffler F."/>
        </authorList>
    </citation>
    <scope>NUCLEOTIDE SEQUENCE</scope>
</reference>
<dbReference type="SUPFAM" id="SSF51206">
    <property type="entry name" value="cAMP-binding domain-like"/>
    <property type="match status" value="1"/>
</dbReference>
<dbReference type="InterPro" id="IPR014710">
    <property type="entry name" value="RmlC-like_jellyroll"/>
</dbReference>
<evidence type="ECO:0000256" key="3">
    <source>
        <dbReference type="ARBA" id="ARBA00023163"/>
    </source>
</evidence>
<accession>A0A644XUB6</accession>
<protein>
    <submittedName>
        <fullName evidence="6">Uncharacterized protein</fullName>
    </submittedName>
</protein>
<sequence>MKKYFNVLKATELFRGIEEADFEPLLRCLQVRTVCYEKGQAVFSGGERIREFGVVLTGQVQVIQDDYYGNRSILANIGPGNLFGESFACAGAEALPVGVTALDACELLFIDCGRLAAPCTRACDFHNRLIQNMLRIVSMKNIALTQKIEFTSRRTTREKLLAYLSAEARRAGGSRFKIPFNRQELADYLSVERSAMSAELGKLRDGGVLNFHKNEFELL</sequence>
<dbReference type="PANTHER" id="PTHR24567:SF58">
    <property type="entry name" value="CYCLIC AMP-BINDING REGULATORY PROTEIN"/>
    <property type="match status" value="1"/>
</dbReference>
<evidence type="ECO:0000256" key="2">
    <source>
        <dbReference type="ARBA" id="ARBA00023125"/>
    </source>
</evidence>
<dbReference type="Pfam" id="PF00027">
    <property type="entry name" value="cNMP_binding"/>
    <property type="match status" value="1"/>
</dbReference>
<dbReference type="CDD" id="cd00038">
    <property type="entry name" value="CAP_ED"/>
    <property type="match status" value="1"/>
</dbReference>
<proteinExistence type="predicted"/>
<organism evidence="6">
    <name type="scientific">bioreactor metagenome</name>
    <dbReference type="NCBI Taxonomy" id="1076179"/>
    <lineage>
        <taxon>unclassified sequences</taxon>
        <taxon>metagenomes</taxon>
        <taxon>ecological metagenomes</taxon>
    </lineage>
</organism>
<evidence type="ECO:0000259" key="4">
    <source>
        <dbReference type="PROSITE" id="PS50042"/>
    </source>
</evidence>
<evidence type="ECO:0000259" key="5">
    <source>
        <dbReference type="PROSITE" id="PS51063"/>
    </source>
</evidence>
<name>A0A644XUB6_9ZZZZ</name>
<comment type="caution">
    <text evidence="6">The sequence shown here is derived from an EMBL/GenBank/DDBJ whole genome shotgun (WGS) entry which is preliminary data.</text>
</comment>
<keyword evidence="3" id="KW-0804">Transcription</keyword>
<dbReference type="PROSITE" id="PS50042">
    <property type="entry name" value="CNMP_BINDING_3"/>
    <property type="match status" value="1"/>
</dbReference>
<keyword evidence="2" id="KW-0238">DNA-binding</keyword>
<dbReference type="EMBL" id="VSSQ01003248">
    <property type="protein sequence ID" value="MPM19806.1"/>
    <property type="molecule type" value="Genomic_DNA"/>
</dbReference>
<feature type="domain" description="HTH crp-type" evidence="5">
    <location>
        <begin position="154"/>
        <end position="219"/>
    </location>
</feature>
<dbReference type="GO" id="GO:0003700">
    <property type="term" value="F:DNA-binding transcription factor activity"/>
    <property type="evidence" value="ECO:0007669"/>
    <property type="project" value="TreeGrafter"/>
</dbReference>
<dbReference type="PANTHER" id="PTHR24567">
    <property type="entry name" value="CRP FAMILY TRANSCRIPTIONAL REGULATORY PROTEIN"/>
    <property type="match status" value="1"/>
</dbReference>
<dbReference type="PROSITE" id="PS51063">
    <property type="entry name" value="HTH_CRP_2"/>
    <property type="match status" value="1"/>
</dbReference>
<feature type="domain" description="Cyclic nucleotide-binding" evidence="4">
    <location>
        <begin position="13"/>
        <end position="111"/>
    </location>
</feature>
<dbReference type="SUPFAM" id="SSF46785">
    <property type="entry name" value="Winged helix' DNA-binding domain"/>
    <property type="match status" value="1"/>
</dbReference>
<dbReference type="InterPro" id="IPR012318">
    <property type="entry name" value="HTH_CRP"/>
</dbReference>
<dbReference type="InterPro" id="IPR050397">
    <property type="entry name" value="Env_Response_Regulators"/>
</dbReference>
<dbReference type="GO" id="GO:0005829">
    <property type="term" value="C:cytosol"/>
    <property type="evidence" value="ECO:0007669"/>
    <property type="project" value="TreeGrafter"/>
</dbReference>
<dbReference type="InterPro" id="IPR000595">
    <property type="entry name" value="cNMP-bd_dom"/>
</dbReference>
<dbReference type="SMART" id="SM00100">
    <property type="entry name" value="cNMP"/>
    <property type="match status" value="1"/>
</dbReference>
<evidence type="ECO:0000313" key="6">
    <source>
        <dbReference type="EMBL" id="MPM19806.1"/>
    </source>
</evidence>
<dbReference type="InterPro" id="IPR018490">
    <property type="entry name" value="cNMP-bd_dom_sf"/>
</dbReference>
<keyword evidence="1" id="KW-0805">Transcription regulation</keyword>
<gene>
    <name evidence="6" type="ORF">SDC9_66232</name>
</gene>
<dbReference type="Gene3D" id="2.60.120.10">
    <property type="entry name" value="Jelly Rolls"/>
    <property type="match status" value="1"/>
</dbReference>
<dbReference type="Pfam" id="PF13545">
    <property type="entry name" value="HTH_Crp_2"/>
    <property type="match status" value="1"/>
</dbReference>
<evidence type="ECO:0000256" key="1">
    <source>
        <dbReference type="ARBA" id="ARBA00023015"/>
    </source>
</evidence>
<dbReference type="InterPro" id="IPR036390">
    <property type="entry name" value="WH_DNA-bd_sf"/>
</dbReference>
<dbReference type="GO" id="GO:0003677">
    <property type="term" value="F:DNA binding"/>
    <property type="evidence" value="ECO:0007669"/>
    <property type="project" value="UniProtKB-KW"/>
</dbReference>
<dbReference type="AlphaFoldDB" id="A0A644XUB6"/>